<feature type="transmembrane region" description="Helical" evidence="6">
    <location>
        <begin position="909"/>
        <end position="933"/>
    </location>
</feature>
<feature type="transmembrane region" description="Helical" evidence="6">
    <location>
        <begin position="857"/>
        <end position="879"/>
    </location>
</feature>
<feature type="transmembrane region" description="Helical" evidence="6">
    <location>
        <begin position="1029"/>
        <end position="1049"/>
    </location>
</feature>
<protein>
    <submittedName>
        <fullName evidence="9">Protein NRT1/ PTR FAMILY 8.1 (AtNPF8.1) (Peptide transporter PTR1)</fullName>
    </submittedName>
</protein>
<feature type="transmembrane region" description="Helical" evidence="6">
    <location>
        <begin position="1209"/>
        <end position="1228"/>
    </location>
</feature>
<dbReference type="Pfam" id="PF00854">
    <property type="entry name" value="PTR2"/>
    <property type="match status" value="1"/>
</dbReference>
<evidence type="ECO:0000313" key="9">
    <source>
        <dbReference type="EMBL" id="CAL4777207.1"/>
    </source>
</evidence>
<dbReference type="EMBL" id="CAMXCT030001415">
    <property type="protein sequence ID" value="CAL4777207.1"/>
    <property type="molecule type" value="Genomic_DNA"/>
</dbReference>
<dbReference type="OrthoDB" id="415563at2759"/>
<dbReference type="GO" id="GO:0016020">
    <property type="term" value="C:membrane"/>
    <property type="evidence" value="ECO:0007669"/>
    <property type="project" value="UniProtKB-SubCell"/>
</dbReference>
<comment type="caution">
    <text evidence="7">The sequence shown here is derived from an EMBL/GenBank/DDBJ whole genome shotgun (WGS) entry which is preliminary data.</text>
</comment>
<dbReference type="EMBL" id="CAMXCT010001415">
    <property type="protein sequence ID" value="CAI3989895.1"/>
    <property type="molecule type" value="Genomic_DNA"/>
</dbReference>
<evidence type="ECO:0000256" key="4">
    <source>
        <dbReference type="ARBA" id="ARBA00022989"/>
    </source>
</evidence>
<dbReference type="GO" id="GO:0022857">
    <property type="term" value="F:transmembrane transporter activity"/>
    <property type="evidence" value="ECO:0007669"/>
    <property type="project" value="InterPro"/>
</dbReference>
<dbReference type="Proteomes" id="UP001152797">
    <property type="component" value="Unassembled WGS sequence"/>
</dbReference>
<dbReference type="AlphaFoldDB" id="A0A9P1CE16"/>
<gene>
    <name evidence="7" type="ORF">C1SCF055_LOCUS16925</name>
</gene>
<feature type="transmembrane region" description="Helical" evidence="6">
    <location>
        <begin position="712"/>
        <end position="733"/>
    </location>
</feature>
<evidence type="ECO:0000256" key="1">
    <source>
        <dbReference type="ARBA" id="ARBA00004141"/>
    </source>
</evidence>
<evidence type="ECO:0000313" key="8">
    <source>
        <dbReference type="EMBL" id="CAL1143270.1"/>
    </source>
</evidence>
<sequence>MSDVQWDQSFNELPILAEEYDGNGATGFLEWLISRQVFDQCQSCNVDARYAICKGNQIELHVPISASVKYSASQNVENTVVCVRNTTYVVEQSLAGIRVTYHNVIRHLASYRVIYQMPLATDSLARSLGGYVNHFAVDPATAYPPRTTARSDTNSMADGLRRGTTIPVTLHNSRLEELGAIIRLLLAQEPVIEPYLEKEGPGQMLSPPDGRAEFSDEGRFGTYPDGEDFVICASAFKFEEPVTVLFFTETGFLPNAGVVPGDAAILASGLSPNSLLGNHYQVPMDPLDMERLIPMSGLREALSILAKILPDAAGCTAGAMVAWSLSAGQPAEGQHEETSLVAPAYSAWIARGRKAFAQSSVVGSMFPDLVNLESEVRSTDSSVRNILRAWKTSGRRSDYYSAPQSIYKLMRLYLVQALRYVGMRPACLALDANPVTDAYNDERAEAEQICTSSQGTTTGLSEVLDRAAVRLSNVTLPKVLLEGLRPGVATLNPSRSLSRTEYGPYSPLTWPVFRAMTGPTALELPPSLLTLVSEAGFCPAESHAIEIVMERFQNIAADRVLFAGNEQASITSEGIQLLADAGLGFGSDLTVRVFPNLAVDTGLEMHACAVREVSSQSTTFVGRGAQVNLDWVGVPVVVQGVMLVNTSMSEQTQVAFALVQHFRNKLFGVCSFILVVEMCERLCYYTLQGSQRNFLEDAGGTGQNRGMKASTAFSVSACWSMVSYLSCMLGGYLADNRLGRYRTILYFAAIYVLGVVIIALSAIPAVMRNSISVPIYLLGAFVFVALGTGAIKPNVMNFGADQYDTEDPEELVQQKAFFSYFYLTINIGVVFAMGYTVNLATSESTEESAGSGYLKSYSIAAAAMLTALCCFALGTPRYVGKGRVQRRPMASVIWRHLCRSAEQHLRGKLCVMPWVLVPVYMIIILLGSFLGSFPLASRILTWLAMALALISCSGLVFLHAKNDFVPLLEADIQQGQEGAITTAHVRGALDCIPTIICINVGFNIPYNAMNNAYPAQACQMDTRLFGQQLNGSFFSLGDAFGIILLVPLYEKVLFPAIRRYRGYHLNRSTKYVLGFSFAIAANLSAALLEHLRRSKSTAEVADFVLCPEELIGSSSCSNGYLLSKCSPGASLPMTRMSAFWMGIPMFLTGAGEILVNPVVYQYVFEEAPAPLRSMLQALNLVAAGSISNAITAALSPLVPENLNDGRIVYFYYVNCIVALVSLLVFLALPEHGAARPVDPGVATSLLASMDRSASLLGSSLPPTSG</sequence>
<comment type="subcellular location">
    <subcellularLocation>
        <location evidence="1">Membrane</location>
        <topology evidence="1">Multi-pass membrane protein</topology>
    </subcellularLocation>
</comment>
<evidence type="ECO:0000313" key="10">
    <source>
        <dbReference type="Proteomes" id="UP001152797"/>
    </source>
</evidence>
<feature type="transmembrane region" description="Helical" evidence="6">
    <location>
        <begin position="1138"/>
        <end position="1163"/>
    </location>
</feature>
<keyword evidence="10" id="KW-1185">Reference proteome</keyword>
<keyword evidence="3 6" id="KW-0812">Transmembrane</keyword>
<dbReference type="SUPFAM" id="SSF103473">
    <property type="entry name" value="MFS general substrate transporter"/>
    <property type="match status" value="2"/>
</dbReference>
<keyword evidence="4 6" id="KW-1133">Transmembrane helix</keyword>
<name>A0A9P1CE16_9DINO</name>
<dbReference type="PANTHER" id="PTHR11654">
    <property type="entry name" value="OLIGOPEPTIDE TRANSPORTER-RELATED"/>
    <property type="match status" value="1"/>
</dbReference>
<dbReference type="EMBL" id="CAMXCT020001415">
    <property type="protein sequence ID" value="CAL1143270.1"/>
    <property type="molecule type" value="Genomic_DNA"/>
</dbReference>
<feature type="transmembrane region" description="Helical" evidence="6">
    <location>
        <begin position="1175"/>
        <end position="1197"/>
    </location>
</feature>
<feature type="transmembrane region" description="Helical" evidence="6">
    <location>
        <begin position="1069"/>
        <end position="1088"/>
    </location>
</feature>
<evidence type="ECO:0000256" key="5">
    <source>
        <dbReference type="ARBA" id="ARBA00023136"/>
    </source>
</evidence>
<keyword evidence="5 6" id="KW-0472">Membrane</keyword>
<feature type="transmembrane region" description="Helical" evidence="6">
    <location>
        <begin position="817"/>
        <end position="837"/>
    </location>
</feature>
<dbReference type="Gene3D" id="1.20.1250.20">
    <property type="entry name" value="MFS general substrate transporter like domains"/>
    <property type="match status" value="1"/>
</dbReference>
<dbReference type="InterPro" id="IPR036259">
    <property type="entry name" value="MFS_trans_sf"/>
</dbReference>
<accession>A0A9P1CE16</accession>
<feature type="transmembrane region" description="Helical" evidence="6">
    <location>
        <begin position="939"/>
        <end position="958"/>
    </location>
</feature>
<feature type="transmembrane region" description="Helical" evidence="6">
    <location>
        <begin position="773"/>
        <end position="791"/>
    </location>
</feature>
<dbReference type="InterPro" id="IPR000109">
    <property type="entry name" value="POT_fam"/>
</dbReference>
<reference evidence="8" key="2">
    <citation type="submission" date="2024-04" db="EMBL/GenBank/DDBJ databases">
        <authorList>
            <person name="Chen Y."/>
            <person name="Shah S."/>
            <person name="Dougan E. K."/>
            <person name="Thang M."/>
            <person name="Chan C."/>
        </authorList>
    </citation>
    <scope>NUCLEOTIDE SEQUENCE [LARGE SCALE GENOMIC DNA]</scope>
</reference>
<evidence type="ECO:0000313" key="7">
    <source>
        <dbReference type="EMBL" id="CAI3989895.1"/>
    </source>
</evidence>
<comment type="similarity">
    <text evidence="2">Belongs to the major facilitator superfamily. Proton-dependent oligopeptide transporter (POT/PTR) (TC 2.A.17) family.</text>
</comment>
<evidence type="ECO:0000256" key="6">
    <source>
        <dbReference type="SAM" id="Phobius"/>
    </source>
</evidence>
<proteinExistence type="inferred from homology"/>
<organism evidence="7">
    <name type="scientific">Cladocopium goreaui</name>
    <dbReference type="NCBI Taxonomy" id="2562237"/>
    <lineage>
        <taxon>Eukaryota</taxon>
        <taxon>Sar</taxon>
        <taxon>Alveolata</taxon>
        <taxon>Dinophyceae</taxon>
        <taxon>Suessiales</taxon>
        <taxon>Symbiodiniaceae</taxon>
        <taxon>Cladocopium</taxon>
    </lineage>
</organism>
<feature type="transmembrane region" description="Helical" evidence="6">
    <location>
        <begin position="745"/>
        <end position="767"/>
    </location>
</feature>
<reference evidence="7" key="1">
    <citation type="submission" date="2022-10" db="EMBL/GenBank/DDBJ databases">
        <authorList>
            <person name="Chen Y."/>
            <person name="Dougan E. K."/>
            <person name="Chan C."/>
            <person name="Rhodes N."/>
            <person name="Thang M."/>
        </authorList>
    </citation>
    <scope>NUCLEOTIDE SEQUENCE</scope>
</reference>
<evidence type="ECO:0000256" key="2">
    <source>
        <dbReference type="ARBA" id="ARBA00005982"/>
    </source>
</evidence>
<evidence type="ECO:0000256" key="3">
    <source>
        <dbReference type="ARBA" id="ARBA00022692"/>
    </source>
</evidence>